<dbReference type="InterPro" id="IPR013320">
    <property type="entry name" value="ConA-like_dom_sf"/>
</dbReference>
<evidence type="ECO:0000313" key="2">
    <source>
        <dbReference type="Proteomes" id="UP000050741"/>
    </source>
</evidence>
<feature type="coiled-coil region" evidence="1">
    <location>
        <begin position="102"/>
        <end position="157"/>
    </location>
</feature>
<reference evidence="2" key="1">
    <citation type="submission" date="2013-12" db="EMBL/GenBank/DDBJ databases">
        <authorList>
            <person name="Aslett M."/>
        </authorList>
    </citation>
    <scope>NUCLEOTIDE SEQUENCE [LARGE SCALE GENOMIC DNA]</scope>
    <source>
        <strain evidence="2">Lindley</strain>
    </source>
</reference>
<accession>A0A183CK68</accession>
<organism evidence="2 3">
    <name type="scientific">Globodera pallida</name>
    <name type="common">Potato cyst nematode worm</name>
    <name type="synonym">Heterodera pallida</name>
    <dbReference type="NCBI Taxonomy" id="36090"/>
    <lineage>
        <taxon>Eukaryota</taxon>
        <taxon>Metazoa</taxon>
        <taxon>Ecdysozoa</taxon>
        <taxon>Nematoda</taxon>
        <taxon>Chromadorea</taxon>
        <taxon>Rhabditida</taxon>
        <taxon>Tylenchina</taxon>
        <taxon>Tylenchomorpha</taxon>
        <taxon>Tylenchoidea</taxon>
        <taxon>Heteroderidae</taxon>
        <taxon>Heteroderinae</taxon>
        <taxon>Globodera</taxon>
    </lineage>
</organism>
<evidence type="ECO:0000256" key="1">
    <source>
        <dbReference type="SAM" id="Coils"/>
    </source>
</evidence>
<dbReference type="WBParaSite" id="GPLIN_001327400">
    <property type="protein sequence ID" value="GPLIN_001327400"/>
    <property type="gene ID" value="GPLIN_001327400"/>
</dbReference>
<keyword evidence="1" id="KW-0175">Coiled coil</keyword>
<sequence length="351" mass="40038">MSISTESTNAADLTADAEWWPPNFDNLDPSEEMRLLNARIAQLKHQQQTTNSPTSSASFENAKRRRIEYSNESFGKQLEQLVEWKVTKLEFANRALRAEFEHQNMVKEHKALQTKMEEYQKQQQKTIDESTEMKQLNMKLQNEQKALLERLNGIEQKQSANSEQQKALTMSAIDQEMNQVKGELSAKMEQYQKELQQNIGDLQKTVATLRDAQNRWDFAKSRRTLTISGLIVQITAKDNWAGEYSVFAALPIPKKDSGLFYYEVTILEKVYNIWIGLAPKQMPNDEGVGDYEGTYAIDAWGQIWGHPVERRPPSGGVRTGVRISADISGYGSVRTPAFNSKLSRSNKIIPE</sequence>
<evidence type="ECO:0000313" key="3">
    <source>
        <dbReference type="WBParaSite" id="GPLIN_001327400"/>
    </source>
</evidence>
<dbReference type="Gene3D" id="2.60.120.920">
    <property type="match status" value="1"/>
</dbReference>
<name>A0A183CK68_GLOPA</name>
<keyword evidence="2" id="KW-1185">Reference proteome</keyword>
<reference evidence="3" key="3">
    <citation type="submission" date="2016-06" db="UniProtKB">
        <authorList>
            <consortium name="WormBaseParasite"/>
        </authorList>
    </citation>
    <scope>IDENTIFICATION</scope>
</reference>
<dbReference type="AlphaFoldDB" id="A0A183CK68"/>
<dbReference type="SUPFAM" id="SSF49899">
    <property type="entry name" value="Concanavalin A-like lectins/glucanases"/>
    <property type="match status" value="1"/>
</dbReference>
<dbReference type="InterPro" id="IPR043136">
    <property type="entry name" value="B30.2/SPRY_sf"/>
</dbReference>
<reference evidence="2" key="2">
    <citation type="submission" date="2014-05" db="EMBL/GenBank/DDBJ databases">
        <title>The genome and life-stage specific transcriptomes of Globodera pallida elucidate key aspects of plant parasitism by a cyst nematode.</title>
        <authorList>
            <person name="Cotton J.A."/>
            <person name="Lilley C.J."/>
            <person name="Jones L.M."/>
            <person name="Kikuchi T."/>
            <person name="Reid A.J."/>
            <person name="Thorpe P."/>
            <person name="Tsai I.J."/>
            <person name="Beasley H."/>
            <person name="Blok V."/>
            <person name="Cock P.J.A."/>
            <person name="Van den Akker S.E."/>
            <person name="Holroyd N."/>
            <person name="Hunt M."/>
            <person name="Mantelin S."/>
            <person name="Naghra H."/>
            <person name="Pain A."/>
            <person name="Palomares-Rius J.E."/>
            <person name="Zarowiecki M."/>
            <person name="Berriman M."/>
            <person name="Jones J.T."/>
            <person name="Urwin P.E."/>
        </authorList>
    </citation>
    <scope>NUCLEOTIDE SEQUENCE [LARGE SCALE GENOMIC DNA]</scope>
    <source>
        <strain evidence="2">Lindley</strain>
    </source>
</reference>
<dbReference type="Proteomes" id="UP000050741">
    <property type="component" value="Unassembled WGS sequence"/>
</dbReference>
<proteinExistence type="predicted"/>
<protein>
    <submittedName>
        <fullName evidence="3">ATG11 domain-containing protein</fullName>
    </submittedName>
</protein>